<dbReference type="InterPro" id="IPR036770">
    <property type="entry name" value="Ankyrin_rpt-contain_sf"/>
</dbReference>
<dbReference type="Pfam" id="PF12796">
    <property type="entry name" value="Ank_2"/>
    <property type="match status" value="1"/>
</dbReference>
<evidence type="ECO:0000256" key="4">
    <source>
        <dbReference type="SAM" id="SignalP"/>
    </source>
</evidence>
<dbReference type="Gene3D" id="1.25.40.20">
    <property type="entry name" value="Ankyrin repeat-containing domain"/>
    <property type="match status" value="1"/>
</dbReference>
<feature type="repeat" description="ANK" evidence="3">
    <location>
        <begin position="71"/>
        <end position="103"/>
    </location>
</feature>
<keyword evidence="2 3" id="KW-0040">ANK repeat</keyword>
<dbReference type="PANTHER" id="PTHR24189">
    <property type="entry name" value="MYOTROPHIN"/>
    <property type="match status" value="1"/>
</dbReference>
<sequence>MKKVITFLFCIGVFSIANANVTGIENSNTDTIESITVNDEISSLCKAVIKGDVDKVRSLIATGAELNEKSLGLTPAMYAARYNKAEVLKVLLLNGANLNIKSDQGYTAKDYAKQSNAKDVLEVIKQDS</sequence>
<feature type="chain" id="PRO_5010165509" evidence="4">
    <location>
        <begin position="20"/>
        <end position="128"/>
    </location>
</feature>
<dbReference type="InterPro" id="IPR002110">
    <property type="entry name" value="Ankyrin_rpt"/>
</dbReference>
<evidence type="ECO:0000313" key="5">
    <source>
        <dbReference type="EMBL" id="SEB44110.1"/>
    </source>
</evidence>
<dbReference type="SMART" id="SM00248">
    <property type="entry name" value="ANK"/>
    <property type="match status" value="2"/>
</dbReference>
<evidence type="ECO:0000256" key="3">
    <source>
        <dbReference type="PROSITE-ProRule" id="PRU00023"/>
    </source>
</evidence>
<gene>
    <name evidence="5" type="ORF">SAMN05192540_0293</name>
</gene>
<dbReference type="InterPro" id="IPR050745">
    <property type="entry name" value="Multifunctional_regulatory"/>
</dbReference>
<reference evidence="5 6" key="1">
    <citation type="submission" date="2016-10" db="EMBL/GenBank/DDBJ databases">
        <authorList>
            <person name="de Groot N.N."/>
        </authorList>
    </citation>
    <scope>NUCLEOTIDE SEQUENCE [LARGE SCALE GENOMIC DNA]</scope>
    <source>
        <strain evidence="5 6">MAR_2009_71</strain>
    </source>
</reference>
<feature type="signal peptide" evidence="4">
    <location>
        <begin position="1"/>
        <end position="19"/>
    </location>
</feature>
<dbReference type="OrthoDB" id="1374157at2"/>
<dbReference type="EMBL" id="FNTB01000001">
    <property type="protein sequence ID" value="SEB44110.1"/>
    <property type="molecule type" value="Genomic_DNA"/>
</dbReference>
<dbReference type="PROSITE" id="PS50297">
    <property type="entry name" value="ANK_REP_REGION"/>
    <property type="match status" value="1"/>
</dbReference>
<dbReference type="Proteomes" id="UP000183038">
    <property type="component" value="Unassembled WGS sequence"/>
</dbReference>
<protein>
    <submittedName>
        <fullName evidence="5">Ankyrin repeat-containing protein</fullName>
    </submittedName>
</protein>
<dbReference type="RefSeq" id="WP_074669813.1">
    <property type="nucleotide sequence ID" value="NZ_FNTB01000001.1"/>
</dbReference>
<dbReference type="PROSITE" id="PS50088">
    <property type="entry name" value="ANK_REPEAT"/>
    <property type="match status" value="1"/>
</dbReference>
<keyword evidence="4" id="KW-0732">Signal</keyword>
<dbReference type="AlphaFoldDB" id="A0A1H4JCR2"/>
<evidence type="ECO:0000313" key="6">
    <source>
        <dbReference type="Proteomes" id="UP000183038"/>
    </source>
</evidence>
<organism evidence="5 6">
    <name type="scientific">Maribacter dokdonensis</name>
    <dbReference type="NCBI Taxonomy" id="320912"/>
    <lineage>
        <taxon>Bacteria</taxon>
        <taxon>Pseudomonadati</taxon>
        <taxon>Bacteroidota</taxon>
        <taxon>Flavobacteriia</taxon>
        <taxon>Flavobacteriales</taxon>
        <taxon>Flavobacteriaceae</taxon>
        <taxon>Maribacter</taxon>
    </lineage>
</organism>
<keyword evidence="1" id="KW-0677">Repeat</keyword>
<proteinExistence type="predicted"/>
<evidence type="ECO:0000256" key="2">
    <source>
        <dbReference type="ARBA" id="ARBA00023043"/>
    </source>
</evidence>
<accession>A0A1H4JCR2</accession>
<name>A0A1H4JCR2_9FLAO</name>
<evidence type="ECO:0000256" key="1">
    <source>
        <dbReference type="ARBA" id="ARBA00022737"/>
    </source>
</evidence>
<dbReference type="SUPFAM" id="SSF48403">
    <property type="entry name" value="Ankyrin repeat"/>
    <property type="match status" value="1"/>
</dbReference>